<name>A0A433XGJ1_9HYPH</name>
<protein>
    <recommendedName>
        <fullName evidence="4">Peptide methionine sulfoxide reductase MsrA</fullName>
        <shortName evidence="4">Protein-methionine-S-oxide reductase</shortName>
        <ecNumber evidence="4">1.8.4.11</ecNumber>
    </recommendedName>
    <alternativeName>
        <fullName evidence="4">Peptide-methionine (S)-S-oxide reductase</fullName>
        <shortName evidence="4">Peptide Met(O) reductase</shortName>
    </alternativeName>
</protein>
<comment type="function">
    <text evidence="4">Has an important function as a repair enzyme for proteins that have been inactivated by oxidation. Catalyzes the reversible oxidation-reduction of methionine sulfoxide in proteins to methionine.</text>
</comment>
<dbReference type="InterPro" id="IPR002569">
    <property type="entry name" value="Met_Sox_Rdtase_MsrA_dom"/>
</dbReference>
<keyword evidence="1 4" id="KW-0560">Oxidoreductase</keyword>
<comment type="catalytic activity">
    <reaction evidence="3 4">
        <text>[thioredoxin]-disulfide + L-methionine + H2O = L-methionine (S)-S-oxide + [thioredoxin]-dithiol</text>
        <dbReference type="Rhea" id="RHEA:19993"/>
        <dbReference type="Rhea" id="RHEA-COMP:10698"/>
        <dbReference type="Rhea" id="RHEA-COMP:10700"/>
        <dbReference type="ChEBI" id="CHEBI:15377"/>
        <dbReference type="ChEBI" id="CHEBI:29950"/>
        <dbReference type="ChEBI" id="CHEBI:50058"/>
        <dbReference type="ChEBI" id="CHEBI:57844"/>
        <dbReference type="ChEBI" id="CHEBI:58772"/>
        <dbReference type="EC" id="1.8.4.11"/>
    </reaction>
</comment>
<dbReference type="HAMAP" id="MF_01401">
    <property type="entry name" value="MsrA"/>
    <property type="match status" value="1"/>
</dbReference>
<evidence type="ECO:0000256" key="3">
    <source>
        <dbReference type="ARBA" id="ARBA00048782"/>
    </source>
</evidence>
<dbReference type="Pfam" id="PF01625">
    <property type="entry name" value="PMSR"/>
    <property type="match status" value="1"/>
</dbReference>
<evidence type="ECO:0000256" key="1">
    <source>
        <dbReference type="ARBA" id="ARBA00023002"/>
    </source>
</evidence>
<feature type="domain" description="Peptide methionine sulphoxide reductase MsrA" evidence="5">
    <location>
        <begin position="16"/>
        <end position="164"/>
    </location>
</feature>
<evidence type="ECO:0000256" key="4">
    <source>
        <dbReference type="HAMAP-Rule" id="MF_01401"/>
    </source>
</evidence>
<dbReference type="NCBIfam" id="TIGR00401">
    <property type="entry name" value="msrA"/>
    <property type="match status" value="1"/>
</dbReference>
<dbReference type="EMBL" id="RZNJ01000002">
    <property type="protein sequence ID" value="RUT33221.1"/>
    <property type="molecule type" value="Genomic_DNA"/>
</dbReference>
<dbReference type="InterPro" id="IPR036509">
    <property type="entry name" value="Met_Sox_Rdtase_MsrA_sf"/>
</dbReference>
<dbReference type="GO" id="GO:0008113">
    <property type="term" value="F:peptide-methionine (S)-S-oxide reductase activity"/>
    <property type="evidence" value="ECO:0007669"/>
    <property type="project" value="UniProtKB-UniRule"/>
</dbReference>
<keyword evidence="7" id="KW-1185">Reference proteome</keyword>
<sequence length="193" mass="21703">MGLSAPVFAQAETAVAIFAGGCFWCVEKDFDDVEGVLDTLSGYIGGEAETANYQQVTYEDTGHYEAVQVTYDPAITDYDKLLTVFWHSVDPLDPDGQFCDRGPSYRTGIFPQTDQETEQAEASKLAVAAELNAEIATEIIPGKTFYPAEDYHQDYYLKNPVRYEYYRFACGRNARVDQVWGDRSYLGTSYRPE</sequence>
<feature type="active site" evidence="4">
    <location>
        <position position="22"/>
    </location>
</feature>
<proteinExistence type="inferred from homology"/>
<organism evidence="6 7">
    <name type="scientific">Arsenicitalea aurantiaca</name>
    <dbReference type="NCBI Taxonomy" id="1783274"/>
    <lineage>
        <taxon>Bacteria</taxon>
        <taxon>Pseudomonadati</taxon>
        <taxon>Pseudomonadota</taxon>
        <taxon>Alphaproteobacteria</taxon>
        <taxon>Hyphomicrobiales</taxon>
        <taxon>Devosiaceae</taxon>
        <taxon>Arsenicitalea</taxon>
    </lineage>
</organism>
<dbReference type="OrthoDB" id="4174719at2"/>
<dbReference type="SUPFAM" id="SSF55068">
    <property type="entry name" value="Peptide methionine sulfoxide reductase"/>
    <property type="match status" value="1"/>
</dbReference>
<dbReference type="Gene3D" id="3.30.1060.10">
    <property type="entry name" value="Peptide methionine sulphoxide reductase MsrA"/>
    <property type="match status" value="1"/>
</dbReference>
<comment type="caution">
    <text evidence="6">The sequence shown here is derived from an EMBL/GenBank/DDBJ whole genome shotgun (WGS) entry which is preliminary data.</text>
</comment>
<dbReference type="Proteomes" id="UP000281547">
    <property type="component" value="Unassembled WGS sequence"/>
</dbReference>
<dbReference type="PANTHER" id="PTHR43774">
    <property type="entry name" value="PEPTIDE METHIONINE SULFOXIDE REDUCTASE"/>
    <property type="match status" value="1"/>
</dbReference>
<evidence type="ECO:0000259" key="5">
    <source>
        <dbReference type="Pfam" id="PF01625"/>
    </source>
</evidence>
<accession>A0A433XGJ1</accession>
<gene>
    <name evidence="4 6" type="primary">msrA</name>
    <name evidence="6" type="ORF">EMQ25_08585</name>
</gene>
<dbReference type="PANTHER" id="PTHR43774:SF1">
    <property type="entry name" value="PEPTIDE METHIONINE SULFOXIDE REDUCTASE MSRA 2"/>
    <property type="match status" value="1"/>
</dbReference>
<dbReference type="GO" id="GO:0033744">
    <property type="term" value="F:L-methionine:thioredoxin-disulfide S-oxidoreductase activity"/>
    <property type="evidence" value="ECO:0007669"/>
    <property type="project" value="RHEA"/>
</dbReference>
<comment type="similarity">
    <text evidence="4">Belongs to the MsrA Met sulfoxide reductase family.</text>
</comment>
<reference evidence="6 7" key="1">
    <citation type="journal article" date="2016" name="Int. J. Syst. Evol. Microbiol.">
        <title>Arsenicitalea aurantiaca gen. nov., sp. nov., a new member of the family Hyphomicrobiaceae, isolated from high-arsenic sediment.</title>
        <authorList>
            <person name="Mu Y."/>
            <person name="Zhou L."/>
            <person name="Zeng X.C."/>
            <person name="Liu L."/>
            <person name="Pan Y."/>
            <person name="Chen X."/>
            <person name="Wang J."/>
            <person name="Li S."/>
            <person name="Li W.J."/>
            <person name="Wang Y."/>
        </authorList>
    </citation>
    <scope>NUCLEOTIDE SEQUENCE [LARGE SCALE GENOMIC DNA]</scope>
    <source>
        <strain evidence="6 7">42-50</strain>
    </source>
</reference>
<dbReference type="AlphaFoldDB" id="A0A433XGJ1"/>
<comment type="catalytic activity">
    <reaction evidence="2 4">
        <text>L-methionyl-[protein] + [thioredoxin]-disulfide + H2O = L-methionyl-(S)-S-oxide-[protein] + [thioredoxin]-dithiol</text>
        <dbReference type="Rhea" id="RHEA:14217"/>
        <dbReference type="Rhea" id="RHEA-COMP:10698"/>
        <dbReference type="Rhea" id="RHEA-COMP:10700"/>
        <dbReference type="Rhea" id="RHEA-COMP:12313"/>
        <dbReference type="Rhea" id="RHEA-COMP:12315"/>
        <dbReference type="ChEBI" id="CHEBI:15377"/>
        <dbReference type="ChEBI" id="CHEBI:16044"/>
        <dbReference type="ChEBI" id="CHEBI:29950"/>
        <dbReference type="ChEBI" id="CHEBI:44120"/>
        <dbReference type="ChEBI" id="CHEBI:50058"/>
        <dbReference type="EC" id="1.8.4.11"/>
    </reaction>
</comment>
<evidence type="ECO:0000313" key="7">
    <source>
        <dbReference type="Proteomes" id="UP000281547"/>
    </source>
</evidence>
<evidence type="ECO:0000256" key="2">
    <source>
        <dbReference type="ARBA" id="ARBA00047806"/>
    </source>
</evidence>
<evidence type="ECO:0000313" key="6">
    <source>
        <dbReference type="EMBL" id="RUT33221.1"/>
    </source>
</evidence>
<dbReference type="EC" id="1.8.4.11" evidence="4"/>